<evidence type="ECO:0000313" key="2">
    <source>
        <dbReference type="Proteomes" id="UP000199568"/>
    </source>
</evidence>
<dbReference type="EMBL" id="FOHU01000009">
    <property type="protein sequence ID" value="SET38183.1"/>
    <property type="molecule type" value="Genomic_DNA"/>
</dbReference>
<proteinExistence type="predicted"/>
<dbReference type="STRING" id="426128.SAMN05660297_02236"/>
<gene>
    <name evidence="1" type="ORF">SAMN05660297_02236</name>
</gene>
<accession>A0A1I0DZJ5</accession>
<dbReference type="Proteomes" id="UP000199568">
    <property type="component" value="Unassembled WGS sequence"/>
</dbReference>
<organism evidence="1 2">
    <name type="scientific">Natronincola peptidivorans</name>
    <dbReference type="NCBI Taxonomy" id="426128"/>
    <lineage>
        <taxon>Bacteria</taxon>
        <taxon>Bacillati</taxon>
        <taxon>Bacillota</taxon>
        <taxon>Clostridia</taxon>
        <taxon>Peptostreptococcales</taxon>
        <taxon>Natronincolaceae</taxon>
        <taxon>Natronincola</taxon>
    </lineage>
</organism>
<dbReference type="AlphaFoldDB" id="A0A1I0DZJ5"/>
<reference evidence="1 2" key="1">
    <citation type="submission" date="2016-10" db="EMBL/GenBank/DDBJ databases">
        <authorList>
            <person name="de Groot N.N."/>
        </authorList>
    </citation>
    <scope>NUCLEOTIDE SEQUENCE [LARGE SCALE GENOMIC DNA]</scope>
    <source>
        <strain evidence="1 2">DSM 18979</strain>
    </source>
</reference>
<name>A0A1I0DZJ5_9FIRM</name>
<sequence>MLLYMSIEVVFRGVYPRRFQGFRLHSNRLGGLVPPSLNKLTETILAMLFIFNIMIDSQYILW</sequence>
<evidence type="ECO:0000313" key="1">
    <source>
        <dbReference type="EMBL" id="SET38183.1"/>
    </source>
</evidence>
<keyword evidence="2" id="KW-1185">Reference proteome</keyword>
<protein>
    <submittedName>
        <fullName evidence="1">Uncharacterized protein</fullName>
    </submittedName>
</protein>